<evidence type="ECO:0000256" key="5">
    <source>
        <dbReference type="ARBA" id="ARBA00022692"/>
    </source>
</evidence>
<protein>
    <recommendedName>
        <fullName evidence="10">Tripartite ATP-independent periplasmic transporters DctQ component domain-containing protein</fullName>
    </recommendedName>
</protein>
<reference evidence="11" key="2">
    <citation type="submission" date="2020-09" db="EMBL/GenBank/DDBJ databases">
        <authorList>
            <person name="Sun Q."/>
            <person name="Zhou Y."/>
        </authorList>
    </citation>
    <scope>NUCLEOTIDE SEQUENCE</scope>
    <source>
        <strain evidence="11">CGMCC 1.15794</strain>
    </source>
</reference>
<dbReference type="GO" id="GO:0015740">
    <property type="term" value="P:C4-dicarboxylate transport"/>
    <property type="evidence" value="ECO:0007669"/>
    <property type="project" value="TreeGrafter"/>
</dbReference>
<comment type="caution">
    <text evidence="11">The sequence shown here is derived from an EMBL/GenBank/DDBJ whole genome shotgun (WGS) entry which is preliminary data.</text>
</comment>
<evidence type="ECO:0000256" key="1">
    <source>
        <dbReference type="ARBA" id="ARBA00004429"/>
    </source>
</evidence>
<dbReference type="EMBL" id="BMJY01000007">
    <property type="protein sequence ID" value="GGH44786.1"/>
    <property type="molecule type" value="Genomic_DNA"/>
</dbReference>
<organism evidence="11 12">
    <name type="scientific">Microbacterium album</name>
    <dbReference type="NCBI Taxonomy" id="2053191"/>
    <lineage>
        <taxon>Bacteria</taxon>
        <taxon>Bacillati</taxon>
        <taxon>Actinomycetota</taxon>
        <taxon>Actinomycetes</taxon>
        <taxon>Micrococcales</taxon>
        <taxon>Microbacteriaceae</taxon>
        <taxon>Microbacterium</taxon>
    </lineage>
</organism>
<keyword evidence="4" id="KW-0997">Cell inner membrane</keyword>
<feature type="transmembrane region" description="Helical" evidence="9">
    <location>
        <begin position="131"/>
        <end position="151"/>
    </location>
</feature>
<feature type="transmembrane region" description="Helical" evidence="9">
    <location>
        <begin position="53"/>
        <end position="75"/>
    </location>
</feature>
<feature type="transmembrane region" description="Helical" evidence="9">
    <location>
        <begin position="87"/>
        <end position="111"/>
    </location>
</feature>
<reference evidence="11" key="1">
    <citation type="journal article" date="2014" name="Int. J. Syst. Evol. Microbiol.">
        <title>Complete genome sequence of Corynebacterium casei LMG S-19264T (=DSM 44701T), isolated from a smear-ripened cheese.</title>
        <authorList>
            <consortium name="US DOE Joint Genome Institute (JGI-PGF)"/>
            <person name="Walter F."/>
            <person name="Albersmeier A."/>
            <person name="Kalinowski J."/>
            <person name="Ruckert C."/>
        </authorList>
    </citation>
    <scope>NUCLEOTIDE SEQUENCE</scope>
    <source>
        <strain evidence="11">CGMCC 1.15794</strain>
    </source>
</reference>
<dbReference type="GO" id="GO:0022857">
    <property type="term" value="F:transmembrane transporter activity"/>
    <property type="evidence" value="ECO:0007669"/>
    <property type="project" value="TreeGrafter"/>
</dbReference>
<evidence type="ECO:0000313" key="12">
    <source>
        <dbReference type="Proteomes" id="UP000657592"/>
    </source>
</evidence>
<evidence type="ECO:0000256" key="8">
    <source>
        <dbReference type="ARBA" id="ARBA00038436"/>
    </source>
</evidence>
<comment type="subcellular location">
    <subcellularLocation>
        <location evidence="1">Cell inner membrane</location>
        <topology evidence="1">Multi-pass membrane protein</topology>
    </subcellularLocation>
</comment>
<name>A0A917IHK2_9MICO</name>
<sequence length="187" mass="19667">MEAVVKGVSRVLGIVAAFAVVVLMVAIVIDVVFRRLTGRSLPSMVEVAETSLVAAIFLGLAWALVTGAHVAVTLLTDRLGPRANRVLGVVAWILCTGIGVWFTIGTGLRAMTSTGLGETRMGLVMWPLWPLRWIIVVGFAVLTAACVLNLVRALRGRELLGDTTVRPELGGVDEVDAPAPASAEKGA</sequence>
<keyword evidence="3" id="KW-1003">Cell membrane</keyword>
<dbReference type="RefSeq" id="WP_188756110.1">
    <property type="nucleotide sequence ID" value="NZ_BMJY01000007.1"/>
</dbReference>
<accession>A0A917IHK2</accession>
<gene>
    <name evidence="11" type="ORF">GCM10010921_19700</name>
</gene>
<evidence type="ECO:0000259" key="10">
    <source>
        <dbReference type="Pfam" id="PF04290"/>
    </source>
</evidence>
<keyword evidence="5 9" id="KW-0812">Transmembrane</keyword>
<feature type="domain" description="Tripartite ATP-independent periplasmic transporters DctQ component" evidence="10">
    <location>
        <begin position="23"/>
        <end position="155"/>
    </location>
</feature>
<keyword evidence="12" id="KW-1185">Reference proteome</keyword>
<keyword evidence="7 9" id="KW-0472">Membrane</keyword>
<evidence type="ECO:0000256" key="2">
    <source>
        <dbReference type="ARBA" id="ARBA00022448"/>
    </source>
</evidence>
<evidence type="ECO:0000256" key="3">
    <source>
        <dbReference type="ARBA" id="ARBA00022475"/>
    </source>
</evidence>
<dbReference type="PANTHER" id="PTHR35011">
    <property type="entry name" value="2,3-DIKETO-L-GULONATE TRAP TRANSPORTER SMALL PERMEASE PROTEIN YIAM"/>
    <property type="match status" value="1"/>
</dbReference>
<keyword evidence="2" id="KW-0813">Transport</keyword>
<proteinExistence type="inferred from homology"/>
<keyword evidence="6 9" id="KW-1133">Transmembrane helix</keyword>
<dbReference type="InterPro" id="IPR055348">
    <property type="entry name" value="DctQ"/>
</dbReference>
<dbReference type="InterPro" id="IPR007387">
    <property type="entry name" value="TRAP_DctQ"/>
</dbReference>
<dbReference type="GO" id="GO:0005886">
    <property type="term" value="C:plasma membrane"/>
    <property type="evidence" value="ECO:0007669"/>
    <property type="project" value="UniProtKB-SubCell"/>
</dbReference>
<feature type="transmembrane region" description="Helical" evidence="9">
    <location>
        <begin position="12"/>
        <end position="33"/>
    </location>
</feature>
<evidence type="ECO:0000256" key="6">
    <source>
        <dbReference type="ARBA" id="ARBA00022989"/>
    </source>
</evidence>
<dbReference type="Proteomes" id="UP000657592">
    <property type="component" value="Unassembled WGS sequence"/>
</dbReference>
<evidence type="ECO:0000256" key="9">
    <source>
        <dbReference type="SAM" id="Phobius"/>
    </source>
</evidence>
<dbReference type="AlphaFoldDB" id="A0A917IHK2"/>
<dbReference type="Pfam" id="PF04290">
    <property type="entry name" value="DctQ"/>
    <property type="match status" value="1"/>
</dbReference>
<evidence type="ECO:0000256" key="7">
    <source>
        <dbReference type="ARBA" id="ARBA00023136"/>
    </source>
</evidence>
<evidence type="ECO:0000256" key="4">
    <source>
        <dbReference type="ARBA" id="ARBA00022519"/>
    </source>
</evidence>
<comment type="similarity">
    <text evidence="8">Belongs to the TRAP transporter small permease family.</text>
</comment>
<evidence type="ECO:0000313" key="11">
    <source>
        <dbReference type="EMBL" id="GGH44786.1"/>
    </source>
</evidence>
<dbReference type="PANTHER" id="PTHR35011:SF10">
    <property type="entry name" value="TRAP TRANSPORTER SMALL PERMEASE PROTEIN"/>
    <property type="match status" value="1"/>
</dbReference>